<dbReference type="RefSeq" id="WP_196990700.1">
    <property type="nucleotide sequence ID" value="NZ_JADWYR010000001.1"/>
</dbReference>
<dbReference type="PROSITE" id="PS00101">
    <property type="entry name" value="HEXAPEP_TRANSFERASES"/>
    <property type="match status" value="1"/>
</dbReference>
<keyword evidence="2" id="KW-0808">Transferase</keyword>
<evidence type="ECO:0000256" key="4">
    <source>
        <dbReference type="ARBA" id="ARBA00023315"/>
    </source>
</evidence>
<dbReference type="AlphaFoldDB" id="A0A931E7Q1"/>
<protein>
    <submittedName>
        <fullName evidence="5">Acyltransferase</fullName>
    </submittedName>
</protein>
<dbReference type="Gene3D" id="2.160.10.10">
    <property type="entry name" value="Hexapeptide repeat proteins"/>
    <property type="match status" value="1"/>
</dbReference>
<accession>A0A931E7Q1</accession>
<dbReference type="Proteomes" id="UP000628448">
    <property type="component" value="Unassembled WGS sequence"/>
</dbReference>
<comment type="caution">
    <text evidence="5">The sequence shown here is derived from an EMBL/GenBank/DDBJ whole genome shotgun (WGS) entry which is preliminary data.</text>
</comment>
<dbReference type="CDD" id="cd04647">
    <property type="entry name" value="LbH_MAT_like"/>
    <property type="match status" value="1"/>
</dbReference>
<organism evidence="5 6">
    <name type="scientific">Panacibacter microcysteis</name>
    <dbReference type="NCBI Taxonomy" id="2793269"/>
    <lineage>
        <taxon>Bacteria</taxon>
        <taxon>Pseudomonadati</taxon>
        <taxon>Bacteroidota</taxon>
        <taxon>Chitinophagia</taxon>
        <taxon>Chitinophagales</taxon>
        <taxon>Chitinophagaceae</taxon>
        <taxon>Panacibacter</taxon>
    </lineage>
</organism>
<dbReference type="PANTHER" id="PTHR23416">
    <property type="entry name" value="SIALIC ACID SYNTHASE-RELATED"/>
    <property type="match status" value="1"/>
</dbReference>
<dbReference type="GO" id="GO:0008374">
    <property type="term" value="F:O-acyltransferase activity"/>
    <property type="evidence" value="ECO:0007669"/>
    <property type="project" value="TreeGrafter"/>
</dbReference>
<dbReference type="PANTHER" id="PTHR23416:SF23">
    <property type="entry name" value="ACETYLTRANSFERASE C18B11.09C-RELATED"/>
    <property type="match status" value="1"/>
</dbReference>
<dbReference type="GO" id="GO:0005829">
    <property type="term" value="C:cytosol"/>
    <property type="evidence" value="ECO:0007669"/>
    <property type="project" value="TreeGrafter"/>
</dbReference>
<dbReference type="SUPFAM" id="SSF51161">
    <property type="entry name" value="Trimeric LpxA-like enzymes"/>
    <property type="match status" value="1"/>
</dbReference>
<dbReference type="Pfam" id="PF14602">
    <property type="entry name" value="Hexapep_2"/>
    <property type="match status" value="2"/>
</dbReference>
<dbReference type="EMBL" id="JADWYR010000001">
    <property type="protein sequence ID" value="MBG9376699.1"/>
    <property type="molecule type" value="Genomic_DNA"/>
</dbReference>
<evidence type="ECO:0000256" key="3">
    <source>
        <dbReference type="ARBA" id="ARBA00022737"/>
    </source>
</evidence>
<keyword evidence="6" id="KW-1185">Reference proteome</keyword>
<evidence type="ECO:0000313" key="6">
    <source>
        <dbReference type="Proteomes" id="UP000628448"/>
    </source>
</evidence>
<dbReference type="InterPro" id="IPR018357">
    <property type="entry name" value="Hexapep_transf_CS"/>
</dbReference>
<keyword evidence="3" id="KW-0677">Repeat</keyword>
<name>A0A931E7Q1_9BACT</name>
<dbReference type="InterPro" id="IPR011004">
    <property type="entry name" value="Trimer_LpxA-like_sf"/>
</dbReference>
<keyword evidence="4 5" id="KW-0012">Acyltransferase</keyword>
<gene>
    <name evidence="5" type="ORF">I5907_10660</name>
</gene>
<comment type="similarity">
    <text evidence="1">Belongs to the transferase hexapeptide repeat family.</text>
</comment>
<dbReference type="InterPro" id="IPR001451">
    <property type="entry name" value="Hexapep"/>
</dbReference>
<dbReference type="InterPro" id="IPR051159">
    <property type="entry name" value="Hexapeptide_acetyltransf"/>
</dbReference>
<evidence type="ECO:0000256" key="1">
    <source>
        <dbReference type="ARBA" id="ARBA00007274"/>
    </source>
</evidence>
<sequence>MSIVHTIKSNDRLKNFVHWLLIPKHQARPRTWVKFFVNPVYHKKGKGVTICRRTRMDVLPFNPFSIGHYSTIEDFATVNNGVGPVHIGSNTRIGIGNVVIGPVNIGNDVILAQNIVISGLNHGYKDVSIPIHQQPVSTALITIEDECWIGANAVITAGVTIGKHSVIAAGAVVTKDIPAYSVAVGNPARVIRRYNHQLKDWEAVSSKK</sequence>
<evidence type="ECO:0000313" key="5">
    <source>
        <dbReference type="EMBL" id="MBG9376699.1"/>
    </source>
</evidence>
<evidence type="ECO:0000256" key="2">
    <source>
        <dbReference type="ARBA" id="ARBA00022679"/>
    </source>
</evidence>
<proteinExistence type="inferred from homology"/>
<reference evidence="5" key="1">
    <citation type="submission" date="2020-11" db="EMBL/GenBank/DDBJ databases">
        <title>Bacterial whole genome sequence for Panacibacter sp. DH6.</title>
        <authorList>
            <person name="Le V."/>
            <person name="Ko S."/>
            <person name="Ahn C.-Y."/>
            <person name="Oh H.-M."/>
        </authorList>
    </citation>
    <scope>NUCLEOTIDE SEQUENCE</scope>
    <source>
        <strain evidence="5">DH6</strain>
    </source>
</reference>